<dbReference type="InterPro" id="IPR058031">
    <property type="entry name" value="AAA_lid_NorR"/>
</dbReference>
<accession>A0A2J6WKX2</accession>
<dbReference type="InterPro" id="IPR025662">
    <property type="entry name" value="Sigma_54_int_dom_ATP-bd_1"/>
</dbReference>
<evidence type="ECO:0000259" key="5">
    <source>
        <dbReference type="PROSITE" id="PS50045"/>
    </source>
</evidence>
<keyword evidence="3" id="KW-0805">Transcription regulation</keyword>
<dbReference type="PROSITE" id="PS00675">
    <property type="entry name" value="SIGMA54_INTERACT_1"/>
    <property type="match status" value="1"/>
</dbReference>
<dbReference type="SMART" id="SM00382">
    <property type="entry name" value="AAA"/>
    <property type="match status" value="1"/>
</dbReference>
<dbReference type="PANTHER" id="PTHR32071">
    <property type="entry name" value="TRANSCRIPTIONAL REGULATORY PROTEIN"/>
    <property type="match status" value="1"/>
</dbReference>
<sequence length="433" mass="49046">MLFHGFFRSFSVFVISEEAGKLYRIFDSIGITLRKSNKARASTSNNFSNYDIAFLDLDSEGWQKRLIELKQYMPVIAFGKPDIKKAVESMKLGATDFLEKPLKNETVLEIFEKFKDKPKVEIPGLIGISKIMEDVYCGIRKAALTDSNVLITGESGTGKELVARAIHNLSDRKDNSFIVINCSAIPDTLLESELFGFEKGAFTGATYTKKGLIEWAHKGTLFFNEIGDVSPLFQTKILRVIQEGEFIKIGGAQPIKVDVRFIAVTNKDLIKACKEGSFREDLFYRLNVIQIELPPLRNRKEDIPSLVKFFINKHSSKRKDIHIRGITEEALDALMNYSFPGNVRELENIIERAIAFTNSSEITVKDLPSYIIKSSHSKKISHGNLKEAINNFEKELIWSALQKTRGNISKAAELLGIHRQQLQRKLKQYKIAT</sequence>
<evidence type="ECO:0000256" key="1">
    <source>
        <dbReference type="ARBA" id="ARBA00022741"/>
    </source>
</evidence>
<organism evidence="6 7">
    <name type="scientific">Thermodesulfovibrio aggregans</name>
    <dbReference type="NCBI Taxonomy" id="86166"/>
    <lineage>
        <taxon>Bacteria</taxon>
        <taxon>Pseudomonadati</taxon>
        <taxon>Nitrospirota</taxon>
        <taxon>Thermodesulfovibrionia</taxon>
        <taxon>Thermodesulfovibrionales</taxon>
        <taxon>Thermodesulfovibrionaceae</taxon>
        <taxon>Thermodesulfovibrio</taxon>
    </lineage>
</organism>
<dbReference type="GO" id="GO:0005524">
    <property type="term" value="F:ATP binding"/>
    <property type="evidence" value="ECO:0007669"/>
    <property type="project" value="UniProtKB-KW"/>
</dbReference>
<dbReference type="InterPro" id="IPR027417">
    <property type="entry name" value="P-loop_NTPase"/>
</dbReference>
<evidence type="ECO:0000313" key="7">
    <source>
        <dbReference type="Proteomes" id="UP000242288"/>
    </source>
</evidence>
<dbReference type="Pfam" id="PF25601">
    <property type="entry name" value="AAA_lid_14"/>
    <property type="match status" value="1"/>
</dbReference>
<dbReference type="InterPro" id="IPR009057">
    <property type="entry name" value="Homeodomain-like_sf"/>
</dbReference>
<dbReference type="SUPFAM" id="SSF46689">
    <property type="entry name" value="Homeodomain-like"/>
    <property type="match status" value="1"/>
</dbReference>
<evidence type="ECO:0000313" key="6">
    <source>
        <dbReference type="EMBL" id="PMP71052.1"/>
    </source>
</evidence>
<dbReference type="GO" id="GO:0006355">
    <property type="term" value="P:regulation of DNA-templated transcription"/>
    <property type="evidence" value="ECO:0007669"/>
    <property type="project" value="InterPro"/>
</dbReference>
<dbReference type="Gene3D" id="1.10.8.60">
    <property type="match status" value="1"/>
</dbReference>
<dbReference type="PROSITE" id="PS50045">
    <property type="entry name" value="SIGMA54_INTERACT_4"/>
    <property type="match status" value="1"/>
</dbReference>
<keyword evidence="2" id="KW-0067">ATP-binding</keyword>
<dbReference type="Proteomes" id="UP000242288">
    <property type="component" value="Unassembled WGS sequence"/>
</dbReference>
<dbReference type="FunFam" id="3.40.50.300:FF:000006">
    <property type="entry name" value="DNA-binding transcriptional regulator NtrC"/>
    <property type="match status" value="1"/>
</dbReference>
<protein>
    <recommendedName>
        <fullName evidence="5">Sigma-54 factor interaction domain-containing protein</fullName>
    </recommendedName>
</protein>
<dbReference type="Gene3D" id="1.10.10.60">
    <property type="entry name" value="Homeodomain-like"/>
    <property type="match status" value="1"/>
</dbReference>
<evidence type="ECO:0000256" key="2">
    <source>
        <dbReference type="ARBA" id="ARBA00022840"/>
    </source>
</evidence>
<dbReference type="InterPro" id="IPR003593">
    <property type="entry name" value="AAA+_ATPase"/>
</dbReference>
<reference evidence="6 7" key="1">
    <citation type="submission" date="2018-01" db="EMBL/GenBank/DDBJ databases">
        <title>Metagenomic assembled genomes from two thermal pools in the Uzon Caldera, Kamchatka, Russia.</title>
        <authorList>
            <person name="Wilkins L."/>
            <person name="Ettinger C."/>
        </authorList>
    </citation>
    <scope>NUCLEOTIDE SEQUENCE [LARGE SCALE GENOMIC DNA]</scope>
    <source>
        <strain evidence="6">ZAV-04</strain>
    </source>
</reference>
<keyword evidence="1" id="KW-0547">Nucleotide-binding</keyword>
<evidence type="ECO:0000256" key="4">
    <source>
        <dbReference type="ARBA" id="ARBA00023163"/>
    </source>
</evidence>
<keyword evidence="4" id="KW-0804">Transcription</keyword>
<feature type="domain" description="Sigma-54 factor interaction" evidence="5">
    <location>
        <begin position="125"/>
        <end position="355"/>
    </location>
</feature>
<proteinExistence type="predicted"/>
<dbReference type="Gene3D" id="3.40.50.300">
    <property type="entry name" value="P-loop containing nucleotide triphosphate hydrolases"/>
    <property type="match status" value="1"/>
</dbReference>
<dbReference type="CDD" id="cd00009">
    <property type="entry name" value="AAA"/>
    <property type="match status" value="1"/>
</dbReference>
<dbReference type="Pfam" id="PF02954">
    <property type="entry name" value="HTH_8"/>
    <property type="match status" value="1"/>
</dbReference>
<dbReference type="AlphaFoldDB" id="A0A2J6WKX2"/>
<gene>
    <name evidence="6" type="ORF">C0186_04395</name>
</gene>
<dbReference type="InterPro" id="IPR002197">
    <property type="entry name" value="HTH_Fis"/>
</dbReference>
<dbReference type="InterPro" id="IPR025944">
    <property type="entry name" value="Sigma_54_int_dom_CS"/>
</dbReference>
<dbReference type="GO" id="GO:0043565">
    <property type="term" value="F:sequence-specific DNA binding"/>
    <property type="evidence" value="ECO:0007669"/>
    <property type="project" value="InterPro"/>
</dbReference>
<comment type="caution">
    <text evidence="6">The sequence shown here is derived from an EMBL/GenBank/DDBJ whole genome shotgun (WGS) entry which is preliminary data.</text>
</comment>
<dbReference type="InterPro" id="IPR002078">
    <property type="entry name" value="Sigma_54_int"/>
</dbReference>
<dbReference type="PANTHER" id="PTHR32071:SF57">
    <property type="entry name" value="C4-DICARBOXYLATE TRANSPORT TRANSCRIPTIONAL REGULATORY PROTEIN DCTD"/>
    <property type="match status" value="1"/>
</dbReference>
<dbReference type="SUPFAM" id="SSF52172">
    <property type="entry name" value="CheY-like"/>
    <property type="match status" value="1"/>
</dbReference>
<dbReference type="PRINTS" id="PR01590">
    <property type="entry name" value="HTHFIS"/>
</dbReference>
<dbReference type="EMBL" id="PNIO01000035">
    <property type="protein sequence ID" value="PMP71052.1"/>
    <property type="molecule type" value="Genomic_DNA"/>
</dbReference>
<dbReference type="Pfam" id="PF00158">
    <property type="entry name" value="Sigma54_activat"/>
    <property type="match status" value="1"/>
</dbReference>
<dbReference type="SUPFAM" id="SSF52540">
    <property type="entry name" value="P-loop containing nucleoside triphosphate hydrolases"/>
    <property type="match status" value="1"/>
</dbReference>
<dbReference type="InterPro" id="IPR011006">
    <property type="entry name" value="CheY-like_superfamily"/>
</dbReference>
<name>A0A2J6WKX2_9BACT</name>
<evidence type="ECO:0000256" key="3">
    <source>
        <dbReference type="ARBA" id="ARBA00023015"/>
    </source>
</evidence>
<dbReference type="PROSITE" id="PS00688">
    <property type="entry name" value="SIGMA54_INTERACT_3"/>
    <property type="match status" value="1"/>
</dbReference>